<accession>A0A5R8M425</accession>
<evidence type="ECO:0000259" key="3">
    <source>
        <dbReference type="PROSITE" id="PS50930"/>
    </source>
</evidence>
<dbReference type="SMART" id="SM00448">
    <property type="entry name" value="REC"/>
    <property type="match status" value="1"/>
</dbReference>
<dbReference type="Pfam" id="PF04397">
    <property type="entry name" value="LytTR"/>
    <property type="match status" value="1"/>
</dbReference>
<dbReference type="PROSITE" id="PS50110">
    <property type="entry name" value="RESPONSE_REGULATORY"/>
    <property type="match status" value="1"/>
</dbReference>
<dbReference type="EMBL" id="VBUK01000006">
    <property type="protein sequence ID" value="TLF44372.1"/>
    <property type="molecule type" value="Genomic_DNA"/>
</dbReference>
<dbReference type="AlphaFoldDB" id="A0A5R8M425"/>
<organism evidence="4 5">
    <name type="scientific">Maribacter aurantiacus</name>
    <dbReference type="NCBI Taxonomy" id="1882343"/>
    <lineage>
        <taxon>Bacteria</taxon>
        <taxon>Pseudomonadati</taxon>
        <taxon>Bacteroidota</taxon>
        <taxon>Flavobacteriia</taxon>
        <taxon>Flavobacteriales</taxon>
        <taxon>Flavobacteriaceae</taxon>
        <taxon>Maribacter</taxon>
    </lineage>
</organism>
<dbReference type="InterPro" id="IPR011006">
    <property type="entry name" value="CheY-like_superfamily"/>
</dbReference>
<dbReference type="Gene3D" id="2.40.50.1020">
    <property type="entry name" value="LytTr DNA-binding domain"/>
    <property type="match status" value="1"/>
</dbReference>
<feature type="modified residue" description="4-aspartylphosphate" evidence="1">
    <location>
        <position position="56"/>
    </location>
</feature>
<dbReference type="SUPFAM" id="SSF52172">
    <property type="entry name" value="CheY-like"/>
    <property type="match status" value="1"/>
</dbReference>
<dbReference type="InterPro" id="IPR007492">
    <property type="entry name" value="LytTR_DNA-bd_dom"/>
</dbReference>
<reference evidence="4 5" key="1">
    <citation type="journal article" date="2017" name="Int. J. Syst. Evol. Microbiol.">
        <title>Maripseudobacter aurantiacus gen. nov., sp. nov., a novel member of the family Flavobacteriaceae isolated from a sedimentation basin.</title>
        <authorList>
            <person name="Chen C."/>
            <person name="Su Y."/>
            <person name="Tao T."/>
            <person name="Fu G."/>
            <person name="Zhang C."/>
            <person name="Sun C."/>
            <person name="Zhang X."/>
            <person name="Wu M."/>
        </authorList>
    </citation>
    <scope>NUCLEOTIDE SEQUENCE [LARGE SCALE GENOMIC DNA]</scope>
    <source>
        <strain evidence="5">CDA4</strain>
    </source>
</reference>
<keyword evidence="1" id="KW-0597">Phosphoprotein</keyword>
<dbReference type="RefSeq" id="WP_138258521.1">
    <property type="nucleotide sequence ID" value="NZ_VBUK01000006.1"/>
</dbReference>
<dbReference type="Pfam" id="PF00072">
    <property type="entry name" value="Response_reg"/>
    <property type="match status" value="1"/>
</dbReference>
<dbReference type="Proteomes" id="UP000308382">
    <property type="component" value="Unassembled WGS sequence"/>
</dbReference>
<evidence type="ECO:0000256" key="1">
    <source>
        <dbReference type="PROSITE-ProRule" id="PRU00169"/>
    </source>
</evidence>
<dbReference type="SMART" id="SM00850">
    <property type="entry name" value="LytTR"/>
    <property type="match status" value="1"/>
</dbReference>
<name>A0A5R8M425_9FLAO</name>
<protein>
    <submittedName>
        <fullName evidence="4">Response regulator transcription factor</fullName>
    </submittedName>
</protein>
<dbReference type="PANTHER" id="PTHR37299">
    <property type="entry name" value="TRANSCRIPTIONAL REGULATOR-RELATED"/>
    <property type="match status" value="1"/>
</dbReference>
<dbReference type="OrthoDB" id="2168082at2"/>
<keyword evidence="5" id="KW-1185">Reference proteome</keyword>
<comment type="caution">
    <text evidence="4">The sequence shown here is derived from an EMBL/GenBank/DDBJ whole genome shotgun (WGS) entry which is preliminary data.</text>
</comment>
<feature type="domain" description="Response regulatory" evidence="2">
    <location>
        <begin position="5"/>
        <end position="116"/>
    </location>
</feature>
<dbReference type="GO" id="GO:0000156">
    <property type="term" value="F:phosphorelay response regulator activity"/>
    <property type="evidence" value="ECO:0007669"/>
    <property type="project" value="InterPro"/>
</dbReference>
<dbReference type="Gene3D" id="3.40.50.2300">
    <property type="match status" value="1"/>
</dbReference>
<dbReference type="PROSITE" id="PS50930">
    <property type="entry name" value="HTH_LYTTR"/>
    <property type="match status" value="1"/>
</dbReference>
<dbReference type="InterPro" id="IPR046947">
    <property type="entry name" value="LytR-like"/>
</dbReference>
<evidence type="ECO:0000259" key="2">
    <source>
        <dbReference type="PROSITE" id="PS50110"/>
    </source>
</evidence>
<feature type="domain" description="HTH LytTR-type" evidence="3">
    <location>
        <begin position="145"/>
        <end position="200"/>
    </location>
</feature>
<sequence length="232" mass="27215">MKTLHCAVMEDSKTHLKILEKNIDLNPHLELIKSFRNGKEARDFLKINPINLLFLDIELPDINGFEVLGHLNYELSTIVTSANPKHAIRAFDFDVDDYLLKPFSKGRFNKAIDKVLLNRNLLNENKTEENCILVRSNLKEVQLFPKKILWVEALGDYVKIVTQERKLIVLSSMKAFMEKLPHDKFLRIHKSYIVNIEKIEMYNHAHVQVRDKRLPISRNNNLALDKLLNYWN</sequence>
<proteinExistence type="predicted"/>
<dbReference type="PANTHER" id="PTHR37299:SF1">
    <property type="entry name" value="STAGE 0 SPORULATION PROTEIN A HOMOLOG"/>
    <property type="match status" value="1"/>
</dbReference>
<evidence type="ECO:0000313" key="5">
    <source>
        <dbReference type="Proteomes" id="UP000308382"/>
    </source>
</evidence>
<dbReference type="GO" id="GO:0003677">
    <property type="term" value="F:DNA binding"/>
    <property type="evidence" value="ECO:0007669"/>
    <property type="project" value="InterPro"/>
</dbReference>
<evidence type="ECO:0000313" key="4">
    <source>
        <dbReference type="EMBL" id="TLF44372.1"/>
    </source>
</evidence>
<dbReference type="InterPro" id="IPR001789">
    <property type="entry name" value="Sig_transdc_resp-reg_receiver"/>
</dbReference>
<gene>
    <name evidence="4" type="ORF">FEK29_11170</name>
</gene>